<comment type="caution">
    <text evidence="12">The sequence shown here is derived from an EMBL/GenBank/DDBJ whole genome shotgun (WGS) entry which is preliminary data.</text>
</comment>
<dbReference type="PANTHER" id="PTHR11825">
    <property type="entry name" value="SUBGROUP IIII AMINOTRANSFERASE"/>
    <property type="match status" value="1"/>
</dbReference>
<keyword evidence="6 10" id="KW-0663">Pyridoxal phosphate</keyword>
<evidence type="ECO:0000313" key="12">
    <source>
        <dbReference type="EMBL" id="RWS17847.1"/>
    </source>
</evidence>
<keyword evidence="4 11" id="KW-0028">Amino-acid biosynthesis</keyword>
<comment type="similarity">
    <text evidence="2 9">Belongs to the class-IV pyridoxal-phosphate-dependent aminotransferase family.</text>
</comment>
<dbReference type="AlphaFoldDB" id="A0A443RRG3"/>
<evidence type="ECO:0000256" key="5">
    <source>
        <dbReference type="ARBA" id="ARBA00022679"/>
    </source>
</evidence>
<name>A0A443RRG3_9ACAR</name>
<dbReference type="InterPro" id="IPR018300">
    <property type="entry name" value="Aminotrans_IV_CS"/>
</dbReference>
<organism evidence="12 13">
    <name type="scientific">Dinothrombium tinctorium</name>
    <dbReference type="NCBI Taxonomy" id="1965070"/>
    <lineage>
        <taxon>Eukaryota</taxon>
        <taxon>Metazoa</taxon>
        <taxon>Ecdysozoa</taxon>
        <taxon>Arthropoda</taxon>
        <taxon>Chelicerata</taxon>
        <taxon>Arachnida</taxon>
        <taxon>Acari</taxon>
        <taxon>Acariformes</taxon>
        <taxon>Trombidiformes</taxon>
        <taxon>Prostigmata</taxon>
        <taxon>Anystina</taxon>
        <taxon>Parasitengona</taxon>
        <taxon>Trombidioidea</taxon>
        <taxon>Trombidiidae</taxon>
        <taxon>Dinothrombium</taxon>
    </lineage>
</organism>
<comment type="catalytic activity">
    <reaction evidence="11">
        <text>L-leucine + 2-oxoglutarate = 4-methyl-2-oxopentanoate + L-glutamate</text>
        <dbReference type="Rhea" id="RHEA:18321"/>
        <dbReference type="ChEBI" id="CHEBI:16810"/>
        <dbReference type="ChEBI" id="CHEBI:17865"/>
        <dbReference type="ChEBI" id="CHEBI:29985"/>
        <dbReference type="ChEBI" id="CHEBI:57427"/>
        <dbReference type="EC" id="2.6.1.42"/>
    </reaction>
</comment>
<dbReference type="SUPFAM" id="SSF56752">
    <property type="entry name" value="D-aminoacid aminotransferase-like PLP-dependent enzymes"/>
    <property type="match status" value="1"/>
</dbReference>
<dbReference type="NCBIfam" id="NF009897">
    <property type="entry name" value="PRK13357.1"/>
    <property type="match status" value="1"/>
</dbReference>
<evidence type="ECO:0000256" key="2">
    <source>
        <dbReference type="ARBA" id="ARBA00009320"/>
    </source>
</evidence>
<dbReference type="InterPro" id="IPR005786">
    <property type="entry name" value="B_amino_transII"/>
</dbReference>
<evidence type="ECO:0000256" key="3">
    <source>
        <dbReference type="ARBA" id="ARBA00022576"/>
    </source>
</evidence>
<dbReference type="InterPro" id="IPR001544">
    <property type="entry name" value="Aminotrans_IV"/>
</dbReference>
<dbReference type="PROSITE" id="PS00770">
    <property type="entry name" value="AA_TRANSFER_CLASS_4"/>
    <property type="match status" value="1"/>
</dbReference>
<accession>A0A443RRG3</accession>
<evidence type="ECO:0000313" key="13">
    <source>
        <dbReference type="Proteomes" id="UP000285301"/>
    </source>
</evidence>
<evidence type="ECO:0000256" key="11">
    <source>
        <dbReference type="RuleBase" id="RU004517"/>
    </source>
</evidence>
<dbReference type="EC" id="2.6.1.42" evidence="11"/>
<dbReference type="PIRSF" id="PIRSF006468">
    <property type="entry name" value="BCAT1"/>
    <property type="match status" value="1"/>
</dbReference>
<dbReference type="OrthoDB" id="1732691at2759"/>
<dbReference type="FunFam" id="3.30.470.10:FF:000002">
    <property type="entry name" value="Branched-chain-amino-acid aminotransferase"/>
    <property type="match status" value="1"/>
</dbReference>
<keyword evidence="7 11" id="KW-0100">Branched-chain amino acid biosynthesis</keyword>
<dbReference type="GO" id="GO:0009099">
    <property type="term" value="P:L-valine biosynthetic process"/>
    <property type="evidence" value="ECO:0007669"/>
    <property type="project" value="TreeGrafter"/>
</dbReference>
<dbReference type="STRING" id="1965070.A0A443RRG3"/>
<gene>
    <name evidence="12" type="ORF">B4U79_14845</name>
</gene>
<dbReference type="GO" id="GO:0009098">
    <property type="term" value="P:L-leucine biosynthetic process"/>
    <property type="evidence" value="ECO:0007669"/>
    <property type="project" value="TreeGrafter"/>
</dbReference>
<dbReference type="Gene3D" id="3.30.470.10">
    <property type="match status" value="1"/>
</dbReference>
<dbReference type="FunFam" id="3.20.10.10:FF:000004">
    <property type="entry name" value="Branched-chain-amino-acid aminotransferase"/>
    <property type="match status" value="1"/>
</dbReference>
<dbReference type="InterPro" id="IPR036038">
    <property type="entry name" value="Aminotransferase-like"/>
</dbReference>
<reference evidence="12 13" key="1">
    <citation type="journal article" date="2018" name="Gigascience">
        <title>Genomes of trombidid mites reveal novel predicted allergens and laterally-transferred genes associated with secondary metabolism.</title>
        <authorList>
            <person name="Dong X."/>
            <person name="Chaisiri K."/>
            <person name="Xia D."/>
            <person name="Armstrong S.D."/>
            <person name="Fang Y."/>
            <person name="Donnelly M.J."/>
            <person name="Kadowaki T."/>
            <person name="McGarry J.W."/>
            <person name="Darby A.C."/>
            <person name="Makepeace B.L."/>
        </authorList>
    </citation>
    <scope>NUCLEOTIDE SEQUENCE [LARGE SCALE GENOMIC DNA]</scope>
    <source>
        <strain evidence="12">UoL-WK</strain>
    </source>
</reference>
<dbReference type="NCBIfam" id="TIGR01123">
    <property type="entry name" value="ilvE_II"/>
    <property type="match status" value="1"/>
</dbReference>
<keyword evidence="3 11" id="KW-0032">Aminotransferase</keyword>
<dbReference type="GO" id="GO:0052654">
    <property type="term" value="F:L-leucine-2-oxoglutarate transaminase activity"/>
    <property type="evidence" value="ECO:0007669"/>
    <property type="project" value="RHEA"/>
</dbReference>
<dbReference type="GO" id="GO:0052656">
    <property type="term" value="F:L-isoleucine-2-oxoglutarate transaminase activity"/>
    <property type="evidence" value="ECO:0007669"/>
    <property type="project" value="RHEA"/>
</dbReference>
<proteinExistence type="inferred from homology"/>
<dbReference type="InterPro" id="IPR033939">
    <property type="entry name" value="BCAT_family"/>
</dbReference>
<dbReference type="PANTHER" id="PTHR11825:SF44">
    <property type="entry name" value="BRANCHED-CHAIN-AMINO-ACID AMINOTRANSFERASE"/>
    <property type="match status" value="1"/>
</dbReference>
<dbReference type="CDD" id="cd01557">
    <property type="entry name" value="BCAT_beta_family"/>
    <property type="match status" value="1"/>
</dbReference>
<dbReference type="EMBL" id="NCKU01000029">
    <property type="protein sequence ID" value="RWS17847.1"/>
    <property type="molecule type" value="Genomic_DNA"/>
</dbReference>
<dbReference type="InterPro" id="IPR043132">
    <property type="entry name" value="BCAT-like_C"/>
</dbReference>
<protein>
    <recommendedName>
        <fullName evidence="11">Branched-chain-amino-acid aminotransferase</fullName>
        <ecNumber evidence="11">2.6.1.42</ecNumber>
    </recommendedName>
</protein>
<evidence type="ECO:0000256" key="7">
    <source>
        <dbReference type="ARBA" id="ARBA00023304"/>
    </source>
</evidence>
<keyword evidence="5 11" id="KW-0808">Transferase</keyword>
<keyword evidence="13" id="KW-1185">Reference proteome</keyword>
<dbReference type="Gene3D" id="3.20.10.10">
    <property type="entry name" value="D-amino Acid Aminotransferase, subunit A, domain 2"/>
    <property type="match status" value="1"/>
</dbReference>
<evidence type="ECO:0000256" key="9">
    <source>
        <dbReference type="RuleBase" id="RU004106"/>
    </source>
</evidence>
<evidence type="ECO:0000256" key="8">
    <source>
        <dbReference type="PIRSR" id="PIRSR006468-1"/>
    </source>
</evidence>
<dbReference type="GO" id="GO:0005739">
    <property type="term" value="C:mitochondrion"/>
    <property type="evidence" value="ECO:0007669"/>
    <property type="project" value="TreeGrafter"/>
</dbReference>
<dbReference type="GO" id="GO:0052655">
    <property type="term" value="F:L-valine-2-oxoglutarate transaminase activity"/>
    <property type="evidence" value="ECO:0007669"/>
    <property type="project" value="RHEA"/>
</dbReference>
<dbReference type="Pfam" id="PF01063">
    <property type="entry name" value="Aminotran_4"/>
    <property type="match status" value="1"/>
</dbReference>
<comment type="cofactor">
    <cofactor evidence="1 10">
        <name>pyridoxal 5'-phosphate</name>
        <dbReference type="ChEBI" id="CHEBI:597326"/>
    </cofactor>
</comment>
<comment type="catalytic activity">
    <reaction evidence="11">
        <text>L-isoleucine + 2-oxoglutarate = (S)-3-methyl-2-oxopentanoate + L-glutamate</text>
        <dbReference type="Rhea" id="RHEA:24801"/>
        <dbReference type="ChEBI" id="CHEBI:16810"/>
        <dbReference type="ChEBI" id="CHEBI:29985"/>
        <dbReference type="ChEBI" id="CHEBI:35146"/>
        <dbReference type="ChEBI" id="CHEBI:58045"/>
        <dbReference type="EC" id="2.6.1.42"/>
    </reaction>
</comment>
<evidence type="ECO:0000256" key="6">
    <source>
        <dbReference type="ARBA" id="ARBA00022898"/>
    </source>
</evidence>
<sequence>MLEIKWCEDKGWQKPKITPIHDLVFHPSAQVLHYAFQLFEGMKAYRGFDNKIRLFRPDLNMQRMLSSAKRLNLPLFESNELLECIKKLIEVEADWVPDSTEFASLYIRPTLIGVEETLAVSSSKKCLLYVILSPVGAYFSTGVKPVKLYADPKYVRAWPGGSGSHKLGSNYGPTVAVQSIAEAKGCQQVLWLYGEDHQLTEVGTMNIFVYMINEAGEKELVTPPLSDGIILPGVTRISLLELARQWNEFKVSERRITMKEVIKALNEKRLLEIFGSGTACVVCPVGCIHYFNQDFLIPTMDHKEPLIFRFLKSLTDIQYGRISHPWTIQVC</sequence>
<dbReference type="Proteomes" id="UP000285301">
    <property type="component" value="Unassembled WGS sequence"/>
</dbReference>
<evidence type="ECO:0000256" key="1">
    <source>
        <dbReference type="ARBA" id="ARBA00001933"/>
    </source>
</evidence>
<evidence type="ECO:0000256" key="4">
    <source>
        <dbReference type="ARBA" id="ARBA00022605"/>
    </source>
</evidence>
<dbReference type="InterPro" id="IPR043131">
    <property type="entry name" value="BCAT-like_N"/>
</dbReference>
<evidence type="ECO:0000256" key="10">
    <source>
        <dbReference type="RuleBase" id="RU004516"/>
    </source>
</evidence>
<feature type="modified residue" description="N6-(pyridoxal phosphate)lysine" evidence="8">
    <location>
        <position position="166"/>
    </location>
</feature>
<comment type="catalytic activity">
    <reaction evidence="11">
        <text>L-valine + 2-oxoglutarate = 3-methyl-2-oxobutanoate + L-glutamate</text>
        <dbReference type="Rhea" id="RHEA:24813"/>
        <dbReference type="ChEBI" id="CHEBI:11851"/>
        <dbReference type="ChEBI" id="CHEBI:16810"/>
        <dbReference type="ChEBI" id="CHEBI:29985"/>
        <dbReference type="ChEBI" id="CHEBI:57762"/>
        <dbReference type="EC" id="2.6.1.42"/>
    </reaction>
</comment>